<dbReference type="Gene3D" id="2.30.29.30">
    <property type="entry name" value="Pleckstrin-homology domain (PH domain)/Phosphotyrosine-binding domain (PTB)"/>
    <property type="match status" value="2"/>
</dbReference>
<dbReference type="PANTHER" id="PTHR17271">
    <property type="entry name" value="PLECKSTRIN HOMOLOGY PH DOMAIN-CONTAINING PROTEIN"/>
    <property type="match status" value="1"/>
</dbReference>
<feature type="domain" description="PHD-type" evidence="18">
    <location>
        <begin position="1943"/>
        <end position="2054"/>
    </location>
</feature>
<evidence type="ECO:0000313" key="20">
    <source>
        <dbReference type="Proteomes" id="UP000646548"/>
    </source>
</evidence>
<evidence type="ECO:0000256" key="10">
    <source>
        <dbReference type="ARBA" id="ARBA00023054"/>
    </source>
</evidence>
<feature type="coiled-coil region" evidence="15">
    <location>
        <begin position="707"/>
        <end position="880"/>
    </location>
</feature>
<feature type="compositionally biased region" description="Basic and acidic residues" evidence="16">
    <location>
        <begin position="278"/>
        <end position="291"/>
    </location>
</feature>
<evidence type="ECO:0000313" key="19">
    <source>
        <dbReference type="EMBL" id="KAF6736747.1"/>
    </source>
</evidence>
<dbReference type="PROSITE" id="PS50003">
    <property type="entry name" value="PH_DOMAIN"/>
    <property type="match status" value="2"/>
</dbReference>
<keyword evidence="3" id="KW-0963">Cytoplasm</keyword>
<keyword evidence="9" id="KW-0832">Ubl conjugation</keyword>
<keyword evidence="7" id="KW-0863">Zinc-finger</keyword>
<dbReference type="EMBL" id="WKFB01000081">
    <property type="protein sequence ID" value="KAF6736747.1"/>
    <property type="molecule type" value="Genomic_DNA"/>
</dbReference>
<dbReference type="SUPFAM" id="SSF50729">
    <property type="entry name" value="PH domain-like"/>
    <property type="match status" value="2"/>
</dbReference>
<evidence type="ECO:0000256" key="7">
    <source>
        <dbReference type="ARBA" id="ARBA00022771"/>
    </source>
</evidence>
<feature type="compositionally biased region" description="Basic and acidic residues" evidence="16">
    <location>
        <begin position="1743"/>
        <end position="1753"/>
    </location>
</feature>
<gene>
    <name evidence="19" type="ORF">FQA47_017490</name>
</gene>
<dbReference type="SMART" id="SM00249">
    <property type="entry name" value="PHD"/>
    <property type="match status" value="1"/>
</dbReference>
<feature type="region of interest" description="Disordered" evidence="16">
    <location>
        <begin position="198"/>
        <end position="342"/>
    </location>
</feature>
<keyword evidence="12" id="KW-0009">Actin-binding</keyword>
<comment type="subcellular location">
    <subcellularLocation>
        <location evidence="2">Cytoplasm</location>
        <location evidence="2">Cytoskeleton</location>
    </subcellularLocation>
    <subcellularLocation>
        <location evidence="1">Nucleus</location>
    </subcellularLocation>
</comment>
<feature type="region of interest" description="Disordered" evidence="16">
    <location>
        <begin position="1104"/>
        <end position="1124"/>
    </location>
</feature>
<name>A0A834KY74_ORYME</name>
<feature type="domain" description="PH" evidence="17">
    <location>
        <begin position="84"/>
        <end position="191"/>
    </location>
</feature>
<dbReference type="InterPro" id="IPR011993">
    <property type="entry name" value="PH-like_dom_sf"/>
</dbReference>
<dbReference type="FunFam" id="3.30.40.10:FF:000116">
    <property type="entry name" value="Transcription factor 20 (AR1)"/>
    <property type="match status" value="1"/>
</dbReference>
<evidence type="ECO:0000256" key="8">
    <source>
        <dbReference type="ARBA" id="ARBA00022833"/>
    </source>
</evidence>
<keyword evidence="13" id="KW-0206">Cytoskeleton</keyword>
<dbReference type="Gene3D" id="3.30.40.10">
    <property type="entry name" value="Zinc/RING finger domain, C3HC4 (zinc finger)"/>
    <property type="match status" value="1"/>
</dbReference>
<dbReference type="FunFam" id="2.30.29.30:FF:000133">
    <property type="entry name" value="myosin phosphatase Rho-interacting protein isoform X1"/>
    <property type="match status" value="1"/>
</dbReference>
<dbReference type="Pfam" id="PF00169">
    <property type="entry name" value="PH"/>
    <property type="match status" value="2"/>
</dbReference>
<feature type="compositionally biased region" description="Basic residues" evidence="16">
    <location>
        <begin position="1769"/>
        <end position="1778"/>
    </location>
</feature>
<evidence type="ECO:0000256" key="5">
    <source>
        <dbReference type="ARBA" id="ARBA00022553"/>
    </source>
</evidence>
<feature type="region of interest" description="Disordered" evidence="16">
    <location>
        <begin position="1728"/>
        <end position="1849"/>
    </location>
</feature>
<feature type="compositionally biased region" description="Basic and acidic residues" evidence="16">
    <location>
        <begin position="305"/>
        <end position="317"/>
    </location>
</feature>
<dbReference type="InterPro" id="IPR013083">
    <property type="entry name" value="Znf_RING/FYVE/PHD"/>
</dbReference>
<accession>A0A834KY74</accession>
<feature type="region of interest" description="Disordered" evidence="16">
    <location>
        <begin position="469"/>
        <end position="495"/>
    </location>
</feature>
<keyword evidence="5" id="KW-0597">Phosphoprotein</keyword>
<evidence type="ECO:0000256" key="4">
    <source>
        <dbReference type="ARBA" id="ARBA00022499"/>
    </source>
</evidence>
<feature type="coiled-coil region" evidence="15">
    <location>
        <begin position="598"/>
        <end position="639"/>
    </location>
</feature>
<dbReference type="Pfam" id="PF13771">
    <property type="entry name" value="zf-HC5HC2H"/>
    <property type="match status" value="1"/>
</dbReference>
<reference evidence="19" key="1">
    <citation type="journal article" name="BMC Genomics">
        <title>Long-read sequencing and de novo genome assembly of marine medaka (Oryzias melastigma).</title>
        <authorList>
            <person name="Liang P."/>
            <person name="Saqib H.S.A."/>
            <person name="Ni X."/>
            <person name="Shen Y."/>
        </authorList>
    </citation>
    <scope>NUCLEOTIDE SEQUENCE</scope>
    <source>
        <strain evidence="19">Bigg-433</strain>
    </source>
</reference>
<sequence length="2067" mass="231806">MATGVLGLTDVPPGSAAQLKRSGRAAGRPEAETFTAKQRAMAGEKTSGSCSRFQANIFNRNKCQNCFKSRELHLLNELEMERAKPVYAGWLCLAPEGTDFGNPVQRSRKWQRRFFILFEHGGLSFALDELPSTLPQGTVDMNACTDICDAEPRTGQKNSLCVATPERDVFIRGDSREIINGWNEQLCVFLRTNKQNLKKKRKVEPVANQEPSPAKMAATGATFPGSDGDPTQRGAPDPTPPWTVPKAEPPGPDWTPAGMSSSILDPLGAARRPTSPAEQKRRWDSSPERPQRSGQEGGAAVCRQGRTESRPGKREKLPSCGDTAQLCAPPPQRRAKSLDRRTSDTVMTPDLLNFKKGWMVKLDENGEWKKFWFVLSTDSLRYFRDSLAEETSDLEGEIDLTNVFNVSEYEVQRNYGFQIHTAKAAVTLSAMTAGIRRNWIQALLRNVHPANAPDVASVPALQAPCPAPEVLPKPDVTQDSAARRAPLPAAKSVAEKRGEGRYKTFDWAELWPQSQPGALLENRAPCSLELGDVERQRRREERRKRYENTLGVSLRRDEGGQKSVGVSAKSQQRMEEEIEECWRLVERSALRPDRTVPLDAAEANAAEAETLLRSCRKTVEDLKVQLAESERRRLTVEAQLCVALHSEQQMDSFPLATHEDVRQPDLQDLPEPLRLEAALPSIWLDDTDGRLRELETRSRVDPEESTLQSLSREVEQLSAQNGALKQRSQEMLNQLTEADREIARLKAELSSRHQVLEAEQRATVRLEELEEELSCRNQKLLDLQRLVGSLQENLRDAGARLNESEEVRGDLHQRLEAAEVKLTQLEEQLDRSQLTCRELQNQNTELTEEKNLYCERAAEVEALRRRLQDEESREEDSRNRTLSDEEKFQLVVKGMKTRTKAVMKILEVTDGLEFRRDPAGQEEEEEHLSVNQLKREEEFWSLLLRKVKAAPPEDPAEVLFAETMECVMLEHQMLLAAHALLHHMEATESQSAGDPDIIWTKESLPGSTEENSNQERLTAKMSLLEQISSSCSSDLLQLQPAAGKLLHLHFSERPPFLSWVDSAAAEALMHLRLQSRRQVGVCASCSRLAEENRELRARMSTLLTEEQHSGAERRRSVTPDTSEENLEILQTSELRGKVTELEEQLEVLTKEKEEFDERRKAVQEQHQSEVDKMKVTCERGLALMEECHLKVLEELQCLHQLELERLLEEGDRLLKEESIATATAIKAIEKAHGEELQKVQQRSERRDSPLEDVYRQHREELVSCQRELDVLSQQFSMKCLENRHLIQALDAERKALSQCQQENQDLRSRNQELSGHLTAEISRLCSESLPLSREVGVYEMEVTLRVKDSEVHYLKREITSLRDKLLSALKEQRSTNKKDKDVCGEPSPPRLSAEGRLNRRHPRGMEVSSQDHAVMAMDLSKSFSSLSRGHPEAVDLAKKPEWYHRRPPSCIADSAPPFRSRASSSYGLLSAQPGGPVHCRDVEQSPEDLRSYMNSTLAPRLDLYHDGDHSDLWHPNFYGTNQSGFTAPESTGGEESDSGSDVIFLVSSPKEQLLCGSFIQDGVRHMVEPLSPAASSLDEGRGCFLLPQHMSSPSADTSYSEDSSDSSVDISVRHARPMVLLSDFRAAYANGAESADASSDDSDVIEVSVTNGNRKIHCCEEAPSEGAGSPHEEVQRRPRTRKPVLDSPPTRGAVLRRSLKRRVKNVAVGIYNEGCDSDKLMEYALRLSTSEDSDPPELPQRSASEESDRDVRTAAKTPPRKPQPPGKASRSKNRKKKAPLTQRNISEKNKRTLKPKAPPPQNHEVCTRTKPPPRRKRKRRSLSGPPVPFPLREPEIQLKYANPKGERKHRRSSFCPFVHMERRLCRVVNYEEEEEARGGRGAQQLPASSSVSGFLPSSSCFQLGRHSSAGAFQAAPLCCLCGQSANATNLGDLHGPYYPAGSARDCEVLGGLDGAAAEGLHPPTNVPQHLDEYWIHEDCGIWSAGVFLVRGKLYGLEEAARLARETVCSACQKPGAVMGCFLKGCSRSYHYPCALQSGCFLNEENFSMRCPGHKNKTLTAATRKHRR</sequence>
<comment type="caution">
    <text evidence="19">The sequence shown here is derived from an EMBL/GenBank/DDBJ whole genome shotgun (WGS) entry which is preliminary data.</text>
</comment>
<dbReference type="GO" id="GO:0015629">
    <property type="term" value="C:actin cytoskeleton"/>
    <property type="evidence" value="ECO:0007669"/>
    <property type="project" value="UniProtKB-ARBA"/>
</dbReference>
<feature type="compositionally biased region" description="Pro residues" evidence="16">
    <location>
        <begin position="237"/>
        <end position="253"/>
    </location>
</feature>
<dbReference type="Proteomes" id="UP000646548">
    <property type="component" value="Unassembled WGS sequence"/>
</dbReference>
<feature type="region of interest" description="Disordered" evidence="16">
    <location>
        <begin position="1371"/>
        <end position="1409"/>
    </location>
</feature>
<protein>
    <submittedName>
        <fullName evidence="19">Myosin phosphatase Rho-interacting protein</fullName>
    </submittedName>
</protein>
<dbReference type="GO" id="GO:0008270">
    <property type="term" value="F:zinc ion binding"/>
    <property type="evidence" value="ECO:0007669"/>
    <property type="project" value="UniProtKB-KW"/>
</dbReference>
<feature type="compositionally biased region" description="Basic and acidic residues" evidence="16">
    <location>
        <begin position="1371"/>
        <end position="1383"/>
    </location>
</feature>
<evidence type="ECO:0000256" key="2">
    <source>
        <dbReference type="ARBA" id="ARBA00004245"/>
    </source>
</evidence>
<keyword evidence="4" id="KW-1017">Isopeptide bond</keyword>
<keyword evidence="8" id="KW-0862">Zinc</keyword>
<feature type="coiled-coil region" evidence="15">
    <location>
        <begin position="1254"/>
        <end position="1316"/>
    </location>
</feature>
<dbReference type="InterPro" id="IPR052223">
    <property type="entry name" value="Actin_Cytoskeleton_Reg"/>
</dbReference>
<dbReference type="InterPro" id="IPR034732">
    <property type="entry name" value="EPHD"/>
</dbReference>
<evidence type="ECO:0000256" key="6">
    <source>
        <dbReference type="ARBA" id="ARBA00022723"/>
    </source>
</evidence>
<evidence type="ECO:0000259" key="17">
    <source>
        <dbReference type="PROSITE" id="PS50003"/>
    </source>
</evidence>
<feature type="compositionally biased region" description="Basic and acidic residues" evidence="16">
    <location>
        <begin position="1105"/>
        <end position="1117"/>
    </location>
</feature>
<evidence type="ECO:0000256" key="12">
    <source>
        <dbReference type="ARBA" id="ARBA00023203"/>
    </source>
</evidence>
<dbReference type="CDD" id="cd15668">
    <property type="entry name" value="ePHD_RAI1_like"/>
    <property type="match status" value="1"/>
</dbReference>
<dbReference type="SMART" id="SM00233">
    <property type="entry name" value="PH"/>
    <property type="match status" value="2"/>
</dbReference>
<evidence type="ECO:0000256" key="1">
    <source>
        <dbReference type="ARBA" id="ARBA00004123"/>
    </source>
</evidence>
<feature type="domain" description="PH" evidence="17">
    <location>
        <begin position="352"/>
        <end position="448"/>
    </location>
</feature>
<evidence type="ECO:0000256" key="15">
    <source>
        <dbReference type="SAM" id="Coils"/>
    </source>
</evidence>
<dbReference type="PANTHER" id="PTHR17271:SF12">
    <property type="entry name" value="MYOSIN PHOSPHATASE RHO-INTERACTING PROTEIN ISOFORM X1"/>
    <property type="match status" value="1"/>
</dbReference>
<keyword evidence="11" id="KW-0010">Activator</keyword>
<feature type="region of interest" description="Disordered" evidence="16">
    <location>
        <begin position="1660"/>
        <end position="1693"/>
    </location>
</feature>
<evidence type="ECO:0000256" key="3">
    <source>
        <dbReference type="ARBA" id="ARBA00022490"/>
    </source>
</evidence>
<dbReference type="PROSITE" id="PS51805">
    <property type="entry name" value="EPHD"/>
    <property type="match status" value="1"/>
</dbReference>
<organism evidence="19 20">
    <name type="scientific">Oryzias melastigma</name>
    <name type="common">Marine medaka</name>
    <dbReference type="NCBI Taxonomy" id="30732"/>
    <lineage>
        <taxon>Eukaryota</taxon>
        <taxon>Metazoa</taxon>
        <taxon>Chordata</taxon>
        <taxon>Craniata</taxon>
        <taxon>Vertebrata</taxon>
        <taxon>Euteleostomi</taxon>
        <taxon>Actinopterygii</taxon>
        <taxon>Neopterygii</taxon>
        <taxon>Teleostei</taxon>
        <taxon>Neoteleostei</taxon>
        <taxon>Acanthomorphata</taxon>
        <taxon>Ovalentaria</taxon>
        <taxon>Atherinomorphae</taxon>
        <taxon>Beloniformes</taxon>
        <taxon>Adrianichthyidae</taxon>
        <taxon>Oryziinae</taxon>
        <taxon>Oryzias</taxon>
    </lineage>
</organism>
<evidence type="ECO:0000259" key="18">
    <source>
        <dbReference type="PROSITE" id="PS51805"/>
    </source>
</evidence>
<dbReference type="InterPro" id="IPR001965">
    <property type="entry name" value="Znf_PHD"/>
</dbReference>
<feature type="region of interest" description="Disordered" evidence="16">
    <location>
        <begin position="1"/>
        <end position="30"/>
    </location>
</feature>
<evidence type="ECO:0000256" key="14">
    <source>
        <dbReference type="ARBA" id="ARBA00023242"/>
    </source>
</evidence>
<evidence type="ECO:0000256" key="11">
    <source>
        <dbReference type="ARBA" id="ARBA00023159"/>
    </source>
</evidence>
<dbReference type="GO" id="GO:0051015">
    <property type="term" value="F:actin filament binding"/>
    <property type="evidence" value="ECO:0007669"/>
    <property type="project" value="TreeGrafter"/>
</dbReference>
<keyword evidence="6" id="KW-0479">Metal-binding</keyword>
<evidence type="ECO:0000256" key="16">
    <source>
        <dbReference type="SAM" id="MobiDB-lite"/>
    </source>
</evidence>
<feature type="coiled-coil region" evidence="15">
    <location>
        <begin position="1131"/>
        <end position="1165"/>
    </location>
</feature>
<dbReference type="GO" id="GO:0005634">
    <property type="term" value="C:nucleus"/>
    <property type="evidence" value="ECO:0007669"/>
    <property type="project" value="UniProtKB-SubCell"/>
</dbReference>
<dbReference type="InterPro" id="IPR001849">
    <property type="entry name" value="PH_domain"/>
</dbReference>
<evidence type="ECO:0000256" key="9">
    <source>
        <dbReference type="ARBA" id="ARBA00022843"/>
    </source>
</evidence>
<evidence type="ECO:0000256" key="13">
    <source>
        <dbReference type="ARBA" id="ARBA00023212"/>
    </source>
</evidence>
<proteinExistence type="predicted"/>
<feature type="compositionally biased region" description="Basic residues" evidence="16">
    <location>
        <begin position="1811"/>
        <end position="1821"/>
    </location>
</feature>
<keyword evidence="14" id="KW-0539">Nucleus</keyword>
<keyword evidence="10 15" id="KW-0175">Coiled coil</keyword>